<dbReference type="Gene3D" id="3.30.450.20">
    <property type="entry name" value="PAS domain"/>
    <property type="match status" value="4"/>
</dbReference>
<dbReference type="InterPro" id="IPR000014">
    <property type="entry name" value="PAS"/>
</dbReference>
<feature type="domain" description="PAS" evidence="2">
    <location>
        <begin position="438"/>
        <end position="485"/>
    </location>
</feature>
<dbReference type="InterPro" id="IPR000700">
    <property type="entry name" value="PAS-assoc_C"/>
</dbReference>
<dbReference type="EMBL" id="BMNN01000007">
    <property type="protein sequence ID" value="GGJ07775.1"/>
    <property type="molecule type" value="Genomic_DNA"/>
</dbReference>
<dbReference type="InterPro" id="IPR052155">
    <property type="entry name" value="Biofilm_reg_signaling"/>
</dbReference>
<evidence type="ECO:0000313" key="7">
    <source>
        <dbReference type="Proteomes" id="UP000633263"/>
    </source>
</evidence>
<evidence type="ECO:0000259" key="4">
    <source>
        <dbReference type="PROSITE" id="PS50883"/>
    </source>
</evidence>
<feature type="domain" description="PAC" evidence="3">
    <location>
        <begin position="394"/>
        <end position="444"/>
    </location>
</feature>
<dbReference type="SMART" id="SM00052">
    <property type="entry name" value="EAL"/>
    <property type="match status" value="1"/>
</dbReference>
<dbReference type="CDD" id="cd12915">
    <property type="entry name" value="PDC2_DGC_like"/>
    <property type="match status" value="1"/>
</dbReference>
<keyword evidence="1" id="KW-1133">Transmembrane helix</keyword>
<evidence type="ECO:0000259" key="3">
    <source>
        <dbReference type="PROSITE" id="PS50113"/>
    </source>
</evidence>
<evidence type="ECO:0000259" key="2">
    <source>
        <dbReference type="PROSITE" id="PS50112"/>
    </source>
</evidence>
<sequence length="997" mass="110428">MRHNLKSITFMLLVTVLALNLFMVTLLTYTLHASYKRKIAEVRTNVANIALMMEQSITGTAREVDLVLQEIQYFLNRELAERGTVRRSEMDELIKARQGWVSHVARIRVSDATGAVRFAPNGPPSQLSYADAEIFHQLRSGAQVGLAISPLIRSPLTGEWILLFARRYDNADGSFAGVVAASVRASHFASLVSELDLGSKGIALVRDLDMRLVARHPPLDAPPGRTGSVGGSAELTALLNSGEPSGIFFSEGTADGVPRTNAFRRLSEPPVMLVAGLGEDDYLAIWRHDRNKAAGLGLLFFLVTTLGSVLMWRQIRASHRANRRSHLLLQHASDGIHILDSRGRLLDASDAFYRMLGYPAGGHACPSLAPWDVMHPGDQFRALVASCLRHKRVTTYESVFRHRDGGEFPVEVSVVPLEIDGKPQLFCAARDITTRKKVEEDLRIAARAFESQVGMMITDADLHILRCNEAFTRITGYAMEDIVGRHPNILQSGRHDEKFYRAMWQAIRTDGSWQGEIWNKRKNGEIYPQLLSIGSVRDEKGETTHYVASLSDISSRKADEEQMRTLAFYDSLTKLPNRRLFLERLDQAHAAAQRLQTFGALLVVDLDDFKTLNDTEGHAAGDLLLAKVAQRLVDCVPQNEAVARLGGDEFVILLDNLGPHEVEAARRAEQVARGAMATLGKPYRLGRSDYRGSAGIGIALFGPGNMPSAQEVLRNAHLAVSQAKNTGSNSLCFFDTRMPAQVRERSDIEAGLRIALEQDQLVLHYQPQVDRDGHIIGAEALIRWCHPQQGMISPGRFIPLAEANGLILPIGNWVLETACQQLARWAEVPALAHLTLSVNVSANQLSQPDFVERVLEVLQRTGAPAQKLKLELTESALVHEIEEIIRKMSVLKEHGVCFSLDDFGTGYSSLNYLSRLPLDQLKIDQSFVQGMLQDTNSAEIAHLIMLLAERMGLVVLAEGVETEEQRAALLERGCQQFQGYLFGRPMTVEQLEGELQA</sequence>
<feature type="domain" description="PAC" evidence="3">
    <location>
        <begin position="513"/>
        <end position="565"/>
    </location>
</feature>
<dbReference type="SMART" id="SM00091">
    <property type="entry name" value="PAS"/>
    <property type="match status" value="2"/>
</dbReference>
<keyword evidence="1" id="KW-0472">Membrane</keyword>
<dbReference type="Gene3D" id="3.20.20.450">
    <property type="entry name" value="EAL domain"/>
    <property type="match status" value="1"/>
</dbReference>
<dbReference type="NCBIfam" id="TIGR00229">
    <property type="entry name" value="sensory_box"/>
    <property type="match status" value="2"/>
</dbReference>
<feature type="domain" description="GGDEF" evidence="5">
    <location>
        <begin position="597"/>
        <end position="736"/>
    </location>
</feature>
<dbReference type="NCBIfam" id="TIGR00254">
    <property type="entry name" value="GGDEF"/>
    <property type="match status" value="1"/>
</dbReference>
<dbReference type="SUPFAM" id="SSF55785">
    <property type="entry name" value="PYP-like sensor domain (PAS domain)"/>
    <property type="match status" value="2"/>
</dbReference>
<keyword evidence="1" id="KW-0812">Transmembrane</keyword>
<feature type="transmembrane region" description="Helical" evidence="1">
    <location>
        <begin position="293"/>
        <end position="312"/>
    </location>
</feature>
<protein>
    <recommendedName>
        <fullName evidence="8">Diguanylate cyclase/phosphodiesterase with PAS/PAC sensor(S)</fullName>
    </recommendedName>
</protein>
<dbReference type="SUPFAM" id="SSF141868">
    <property type="entry name" value="EAL domain-like"/>
    <property type="match status" value="1"/>
</dbReference>
<dbReference type="PROSITE" id="PS50887">
    <property type="entry name" value="GGDEF"/>
    <property type="match status" value="1"/>
</dbReference>
<gene>
    <name evidence="6" type="ORF">GCM10009083_25880</name>
</gene>
<dbReference type="SMART" id="SM00267">
    <property type="entry name" value="GGDEF"/>
    <property type="match status" value="1"/>
</dbReference>
<feature type="domain" description="PAS" evidence="2">
    <location>
        <begin position="321"/>
        <end position="358"/>
    </location>
</feature>
<dbReference type="Gene3D" id="3.30.70.270">
    <property type="match status" value="1"/>
</dbReference>
<dbReference type="Pfam" id="PF00990">
    <property type="entry name" value="GGDEF"/>
    <property type="match status" value="1"/>
</dbReference>
<dbReference type="CDD" id="cd01949">
    <property type="entry name" value="GGDEF"/>
    <property type="match status" value="1"/>
</dbReference>
<proteinExistence type="predicted"/>
<dbReference type="Pfam" id="PF00563">
    <property type="entry name" value="EAL"/>
    <property type="match status" value="1"/>
</dbReference>
<dbReference type="PANTHER" id="PTHR44757:SF2">
    <property type="entry name" value="BIOFILM ARCHITECTURE MAINTENANCE PROTEIN MBAA"/>
    <property type="match status" value="1"/>
</dbReference>
<evidence type="ECO:0000259" key="5">
    <source>
        <dbReference type="PROSITE" id="PS50887"/>
    </source>
</evidence>
<dbReference type="InterPro" id="IPR001633">
    <property type="entry name" value="EAL_dom"/>
</dbReference>
<dbReference type="InterPro" id="IPR029787">
    <property type="entry name" value="Nucleotide_cyclase"/>
</dbReference>
<reference evidence="7" key="1">
    <citation type="journal article" date="2019" name="Int. J. Syst. Evol. Microbiol.">
        <title>The Global Catalogue of Microorganisms (GCM) 10K type strain sequencing project: providing services to taxonomists for standard genome sequencing and annotation.</title>
        <authorList>
            <consortium name="The Broad Institute Genomics Platform"/>
            <consortium name="The Broad Institute Genome Sequencing Center for Infectious Disease"/>
            <person name="Wu L."/>
            <person name="Ma J."/>
        </authorList>
    </citation>
    <scope>NUCLEOTIDE SEQUENCE [LARGE SCALE GENOMIC DNA]</scope>
    <source>
        <strain evidence="7">JCM 11590</strain>
    </source>
</reference>
<dbReference type="CDD" id="cd01948">
    <property type="entry name" value="EAL"/>
    <property type="match status" value="1"/>
</dbReference>
<dbReference type="InterPro" id="IPR035965">
    <property type="entry name" value="PAS-like_dom_sf"/>
</dbReference>
<dbReference type="CDD" id="cd00130">
    <property type="entry name" value="PAS"/>
    <property type="match status" value="2"/>
</dbReference>
<dbReference type="PANTHER" id="PTHR44757">
    <property type="entry name" value="DIGUANYLATE CYCLASE DGCP"/>
    <property type="match status" value="1"/>
</dbReference>
<evidence type="ECO:0000256" key="1">
    <source>
        <dbReference type="SAM" id="Phobius"/>
    </source>
</evidence>
<dbReference type="PROSITE" id="PS50113">
    <property type="entry name" value="PAC"/>
    <property type="match status" value="2"/>
</dbReference>
<dbReference type="Proteomes" id="UP000633263">
    <property type="component" value="Unassembled WGS sequence"/>
</dbReference>
<organism evidence="6 7">
    <name type="scientific">Halopseudomonas pertucinogena</name>
    <dbReference type="NCBI Taxonomy" id="86175"/>
    <lineage>
        <taxon>Bacteria</taxon>
        <taxon>Pseudomonadati</taxon>
        <taxon>Pseudomonadota</taxon>
        <taxon>Gammaproteobacteria</taxon>
        <taxon>Pseudomonadales</taxon>
        <taxon>Pseudomonadaceae</taxon>
        <taxon>Halopseudomonas</taxon>
    </lineage>
</organism>
<dbReference type="InterPro" id="IPR001610">
    <property type="entry name" value="PAC"/>
</dbReference>
<accession>A0ABQ2CS71</accession>
<feature type="domain" description="EAL" evidence="4">
    <location>
        <begin position="745"/>
        <end position="997"/>
    </location>
</feature>
<dbReference type="InterPro" id="IPR043128">
    <property type="entry name" value="Rev_trsase/Diguanyl_cyclase"/>
</dbReference>
<dbReference type="SUPFAM" id="SSF55073">
    <property type="entry name" value="Nucleotide cyclase"/>
    <property type="match status" value="1"/>
</dbReference>
<dbReference type="CDD" id="cd12914">
    <property type="entry name" value="PDC1_DGC_like"/>
    <property type="match status" value="1"/>
</dbReference>
<feature type="transmembrane region" description="Helical" evidence="1">
    <location>
        <begin position="12"/>
        <end position="31"/>
    </location>
</feature>
<dbReference type="Pfam" id="PF13426">
    <property type="entry name" value="PAS_9"/>
    <property type="match status" value="2"/>
</dbReference>
<dbReference type="PROSITE" id="PS50112">
    <property type="entry name" value="PAS"/>
    <property type="match status" value="2"/>
</dbReference>
<keyword evidence="7" id="KW-1185">Reference proteome</keyword>
<evidence type="ECO:0008006" key="8">
    <source>
        <dbReference type="Google" id="ProtNLM"/>
    </source>
</evidence>
<dbReference type="InterPro" id="IPR000160">
    <property type="entry name" value="GGDEF_dom"/>
</dbReference>
<name>A0ABQ2CS71_9GAMM</name>
<comment type="caution">
    <text evidence="6">The sequence shown here is derived from an EMBL/GenBank/DDBJ whole genome shotgun (WGS) entry which is preliminary data.</text>
</comment>
<dbReference type="InterPro" id="IPR035919">
    <property type="entry name" value="EAL_sf"/>
</dbReference>
<dbReference type="PROSITE" id="PS50883">
    <property type="entry name" value="EAL"/>
    <property type="match status" value="1"/>
</dbReference>
<dbReference type="SMART" id="SM00086">
    <property type="entry name" value="PAC"/>
    <property type="match status" value="2"/>
</dbReference>
<evidence type="ECO:0000313" key="6">
    <source>
        <dbReference type="EMBL" id="GGJ07775.1"/>
    </source>
</evidence>
<dbReference type="RefSeq" id="WP_188637081.1">
    <property type="nucleotide sequence ID" value="NZ_BMNN01000007.1"/>
</dbReference>